<comment type="subcellular location">
    <subcellularLocation>
        <location evidence="1">Membrane</location>
        <topology evidence="1">Multi-pass membrane protein</topology>
    </subcellularLocation>
</comment>
<feature type="transmembrane region" description="Helical" evidence="7">
    <location>
        <begin position="81"/>
        <end position="100"/>
    </location>
</feature>
<feature type="transmembrane region" description="Helical" evidence="7">
    <location>
        <begin position="143"/>
        <end position="161"/>
    </location>
</feature>
<evidence type="ECO:0000256" key="5">
    <source>
        <dbReference type="ARBA" id="ARBA00023136"/>
    </source>
</evidence>
<keyword evidence="3 7" id="KW-0812">Transmembrane</keyword>
<feature type="compositionally biased region" description="Polar residues" evidence="6">
    <location>
        <begin position="222"/>
        <end position="232"/>
    </location>
</feature>
<evidence type="ECO:0000313" key="9">
    <source>
        <dbReference type="Proteomes" id="UP000306575"/>
    </source>
</evidence>
<comment type="caution">
    <text evidence="8">The sequence shown here is derived from an EMBL/GenBank/DDBJ whole genome shotgun (WGS) entry which is preliminary data.</text>
</comment>
<comment type="similarity">
    <text evidence="2">Belongs to the autoinducer-2 exporter (AI-2E) (TC 2.A.86) family.</text>
</comment>
<keyword evidence="5 7" id="KW-0472">Membrane</keyword>
<evidence type="ECO:0000313" key="8">
    <source>
        <dbReference type="EMBL" id="TKZ21141.1"/>
    </source>
</evidence>
<sequence length="265" mass="28373">VSIQSGWIHLSTLSEFAGPLQTNGTARFFLSLFAFLYAMFFFLPMRTSVFSQLLSYTALEPAFQDKLNHRIISVSRATIKGSLLIGMIQGALGGMGFWLAGFEGAIFWSVIMAILAAIPAVGATPVVLGGAIFLGIEGETTKAIILAMWAVMVVGSIDNVLRPRLVGKDADMSDLWIFVSTLGGLSTFGPAGLVFGPVFAGIFITIWTELSAPKAIADNHAPSESQNTSSTHKPPGQSGLRLTATKTEMEQELADLKRQLGDRDT</sequence>
<dbReference type="PANTHER" id="PTHR21716">
    <property type="entry name" value="TRANSMEMBRANE PROTEIN"/>
    <property type="match status" value="1"/>
</dbReference>
<dbReference type="EMBL" id="SULI01000006">
    <property type="protein sequence ID" value="TKZ21141.1"/>
    <property type="molecule type" value="Genomic_DNA"/>
</dbReference>
<proteinExistence type="inferred from homology"/>
<gene>
    <name evidence="8" type="ORF">FAP39_06855</name>
</gene>
<evidence type="ECO:0000256" key="3">
    <source>
        <dbReference type="ARBA" id="ARBA00022692"/>
    </source>
</evidence>
<dbReference type="AlphaFoldDB" id="A0A4V6F217"/>
<feature type="transmembrane region" description="Helical" evidence="7">
    <location>
        <begin position="26"/>
        <end position="43"/>
    </location>
</feature>
<keyword evidence="4 7" id="KW-1133">Transmembrane helix</keyword>
<reference evidence="8 9" key="1">
    <citation type="submission" date="2019-04" db="EMBL/GenBank/DDBJ databases">
        <title>Genome sequence of Pelagicola litoralis CL-ES2.</title>
        <authorList>
            <person name="Cao J."/>
        </authorList>
    </citation>
    <scope>NUCLEOTIDE SEQUENCE [LARGE SCALE GENOMIC DNA]</scope>
    <source>
        <strain evidence="8 9">CL-ES2</strain>
    </source>
</reference>
<feature type="non-terminal residue" evidence="8">
    <location>
        <position position="1"/>
    </location>
</feature>
<feature type="region of interest" description="Disordered" evidence="6">
    <location>
        <begin position="219"/>
        <end position="245"/>
    </location>
</feature>
<feature type="transmembrane region" description="Helical" evidence="7">
    <location>
        <begin position="106"/>
        <end position="136"/>
    </location>
</feature>
<evidence type="ECO:0000256" key="1">
    <source>
        <dbReference type="ARBA" id="ARBA00004141"/>
    </source>
</evidence>
<name>A0A4V6F217_9RHOB</name>
<dbReference type="OrthoDB" id="106838at2"/>
<dbReference type="InterPro" id="IPR002549">
    <property type="entry name" value="AI-2E-like"/>
</dbReference>
<organism evidence="8 9">
    <name type="scientific">Shimia litoralis</name>
    <dbReference type="NCBI Taxonomy" id="420403"/>
    <lineage>
        <taxon>Bacteria</taxon>
        <taxon>Pseudomonadati</taxon>
        <taxon>Pseudomonadota</taxon>
        <taxon>Alphaproteobacteria</taxon>
        <taxon>Rhodobacterales</taxon>
        <taxon>Roseobacteraceae</taxon>
    </lineage>
</organism>
<keyword evidence="9" id="KW-1185">Reference proteome</keyword>
<dbReference type="Proteomes" id="UP000306575">
    <property type="component" value="Unassembled WGS sequence"/>
</dbReference>
<dbReference type="PANTHER" id="PTHR21716:SF4">
    <property type="entry name" value="TRANSMEMBRANE PROTEIN 245"/>
    <property type="match status" value="1"/>
</dbReference>
<feature type="transmembrane region" description="Helical" evidence="7">
    <location>
        <begin position="181"/>
        <end position="207"/>
    </location>
</feature>
<dbReference type="GO" id="GO:0016020">
    <property type="term" value="C:membrane"/>
    <property type="evidence" value="ECO:0007669"/>
    <property type="project" value="UniProtKB-SubCell"/>
</dbReference>
<evidence type="ECO:0000256" key="4">
    <source>
        <dbReference type="ARBA" id="ARBA00022989"/>
    </source>
</evidence>
<evidence type="ECO:0000256" key="6">
    <source>
        <dbReference type="SAM" id="MobiDB-lite"/>
    </source>
</evidence>
<evidence type="ECO:0000256" key="2">
    <source>
        <dbReference type="ARBA" id="ARBA00009773"/>
    </source>
</evidence>
<accession>A0A4V6F217</accession>
<evidence type="ECO:0000256" key="7">
    <source>
        <dbReference type="SAM" id="Phobius"/>
    </source>
</evidence>
<dbReference type="RefSeq" id="WP_138015661.1">
    <property type="nucleotide sequence ID" value="NZ_SULI01000006.1"/>
</dbReference>
<dbReference type="Pfam" id="PF01594">
    <property type="entry name" value="AI-2E_transport"/>
    <property type="match status" value="1"/>
</dbReference>
<protein>
    <submittedName>
        <fullName evidence="8">AI-2E family transporter</fullName>
    </submittedName>
</protein>